<proteinExistence type="predicted"/>
<dbReference type="EMBL" id="CADCWM010000573">
    <property type="protein sequence ID" value="CAA9569866.1"/>
    <property type="molecule type" value="Genomic_DNA"/>
</dbReference>
<dbReference type="AlphaFoldDB" id="A0A6J4V5S3"/>
<feature type="region of interest" description="Disordered" evidence="1">
    <location>
        <begin position="1"/>
        <end position="97"/>
    </location>
</feature>
<organism evidence="2">
    <name type="scientific">uncultured Thermomicrobiales bacterium</name>
    <dbReference type="NCBI Taxonomy" id="1645740"/>
    <lineage>
        <taxon>Bacteria</taxon>
        <taxon>Pseudomonadati</taxon>
        <taxon>Thermomicrobiota</taxon>
        <taxon>Thermomicrobia</taxon>
        <taxon>Thermomicrobiales</taxon>
        <taxon>environmental samples</taxon>
    </lineage>
</organism>
<feature type="compositionally biased region" description="Basic residues" evidence="1">
    <location>
        <begin position="52"/>
        <end position="87"/>
    </location>
</feature>
<gene>
    <name evidence="2" type="ORF">AVDCRST_MAG88-2228</name>
</gene>
<name>A0A6J4V5S3_9BACT</name>
<feature type="non-terminal residue" evidence="2">
    <location>
        <position position="97"/>
    </location>
</feature>
<sequence length="97" mass="11002">GPDGGPGGRDATGQSRPWSRQSRSPHPHRVGRRARQRRSDRRLGRSADRPRPDRHHRSRRGRGRAARPRLRGSARLPHRCRAGRRDHHAGWAPAGAR</sequence>
<reference evidence="2" key="1">
    <citation type="submission" date="2020-02" db="EMBL/GenBank/DDBJ databases">
        <authorList>
            <person name="Meier V. D."/>
        </authorList>
    </citation>
    <scope>NUCLEOTIDE SEQUENCE</scope>
    <source>
        <strain evidence="2">AVDCRST_MAG88</strain>
    </source>
</reference>
<protein>
    <submittedName>
        <fullName evidence="2">Uncharacterized protein</fullName>
    </submittedName>
</protein>
<evidence type="ECO:0000313" key="2">
    <source>
        <dbReference type="EMBL" id="CAA9569866.1"/>
    </source>
</evidence>
<feature type="compositionally biased region" description="Basic and acidic residues" evidence="1">
    <location>
        <begin position="41"/>
        <end position="51"/>
    </location>
</feature>
<feature type="compositionally biased region" description="Basic residues" evidence="1">
    <location>
        <begin position="23"/>
        <end position="40"/>
    </location>
</feature>
<feature type="non-terminal residue" evidence="2">
    <location>
        <position position="1"/>
    </location>
</feature>
<feature type="compositionally biased region" description="Gly residues" evidence="1">
    <location>
        <begin position="1"/>
        <end position="10"/>
    </location>
</feature>
<evidence type="ECO:0000256" key="1">
    <source>
        <dbReference type="SAM" id="MobiDB-lite"/>
    </source>
</evidence>
<accession>A0A6J4V5S3</accession>